<dbReference type="InterPro" id="IPR017969">
    <property type="entry name" value="Heavy-metal-associated_CS"/>
</dbReference>
<dbReference type="AlphaFoldDB" id="A0A6J7F7Z8"/>
<keyword evidence="1" id="KW-0479">Metal-binding</keyword>
<dbReference type="GO" id="GO:0006825">
    <property type="term" value="P:copper ion transport"/>
    <property type="evidence" value="ECO:0007669"/>
    <property type="project" value="InterPro"/>
</dbReference>
<reference evidence="3" key="1">
    <citation type="submission" date="2020-05" db="EMBL/GenBank/DDBJ databases">
        <authorList>
            <person name="Chiriac C."/>
            <person name="Salcher M."/>
            <person name="Ghai R."/>
            <person name="Kavagutti S V."/>
        </authorList>
    </citation>
    <scope>NUCLEOTIDE SEQUENCE</scope>
</reference>
<dbReference type="PROSITE" id="PS50846">
    <property type="entry name" value="HMA_2"/>
    <property type="match status" value="1"/>
</dbReference>
<dbReference type="InterPro" id="IPR006121">
    <property type="entry name" value="HMA_dom"/>
</dbReference>
<feature type="domain" description="HMA" evidence="2">
    <location>
        <begin position="2"/>
        <end position="66"/>
    </location>
</feature>
<protein>
    <submittedName>
        <fullName evidence="3">Unannotated protein</fullName>
    </submittedName>
</protein>
<dbReference type="PRINTS" id="PR00944">
    <property type="entry name" value="CUEXPORT"/>
</dbReference>
<dbReference type="SUPFAM" id="SSF55008">
    <property type="entry name" value="HMA, heavy metal-associated domain"/>
    <property type="match status" value="1"/>
</dbReference>
<gene>
    <name evidence="3" type="ORF">UFOPK3516_00371</name>
</gene>
<sequence length="67" mass="6717">METLSLTVTGMTCQHCVASVTKEVSEVAGVQSVAVELDEGAVTVTGSALNTETIISAIAEAGYAASI</sequence>
<dbReference type="PROSITE" id="PS01047">
    <property type="entry name" value="HMA_1"/>
    <property type="match status" value="1"/>
</dbReference>
<organism evidence="3">
    <name type="scientific">freshwater metagenome</name>
    <dbReference type="NCBI Taxonomy" id="449393"/>
    <lineage>
        <taxon>unclassified sequences</taxon>
        <taxon>metagenomes</taxon>
        <taxon>ecological metagenomes</taxon>
    </lineage>
</organism>
<evidence type="ECO:0000259" key="2">
    <source>
        <dbReference type="PROSITE" id="PS50846"/>
    </source>
</evidence>
<name>A0A6J7F7Z8_9ZZZZ</name>
<dbReference type="Gene3D" id="3.30.70.100">
    <property type="match status" value="1"/>
</dbReference>
<evidence type="ECO:0000313" key="3">
    <source>
        <dbReference type="EMBL" id="CAB4891071.1"/>
    </source>
</evidence>
<accession>A0A6J7F7Z8</accession>
<dbReference type="CDD" id="cd00371">
    <property type="entry name" value="HMA"/>
    <property type="match status" value="1"/>
</dbReference>
<evidence type="ECO:0000256" key="1">
    <source>
        <dbReference type="ARBA" id="ARBA00022723"/>
    </source>
</evidence>
<proteinExistence type="predicted"/>
<dbReference type="InterPro" id="IPR036163">
    <property type="entry name" value="HMA_dom_sf"/>
</dbReference>
<dbReference type="FunFam" id="3.30.70.100:FF:000001">
    <property type="entry name" value="ATPase copper transporting beta"/>
    <property type="match status" value="1"/>
</dbReference>
<dbReference type="Pfam" id="PF00403">
    <property type="entry name" value="HMA"/>
    <property type="match status" value="1"/>
</dbReference>
<dbReference type="InterPro" id="IPR000428">
    <property type="entry name" value="Cu-bd"/>
</dbReference>
<dbReference type="EMBL" id="CAFBMB010000016">
    <property type="protein sequence ID" value="CAB4891071.1"/>
    <property type="molecule type" value="Genomic_DNA"/>
</dbReference>
<dbReference type="GO" id="GO:0005507">
    <property type="term" value="F:copper ion binding"/>
    <property type="evidence" value="ECO:0007669"/>
    <property type="project" value="InterPro"/>
</dbReference>